<feature type="region of interest" description="Phosphoribosyl-ATP pyrophosphohydrolase" evidence="15">
    <location>
        <begin position="102"/>
        <end position="192"/>
    </location>
</feature>
<comment type="pathway">
    <text evidence="4 15">Amino-acid biosynthesis; L-histidine biosynthesis; L-histidine from 5-phospho-alpha-D-ribose 1-diphosphate: step 3/9.</text>
</comment>
<dbReference type="GO" id="GO:0005737">
    <property type="term" value="C:cytoplasm"/>
    <property type="evidence" value="ECO:0007669"/>
    <property type="project" value="UniProtKB-SubCell"/>
</dbReference>
<evidence type="ECO:0000256" key="12">
    <source>
        <dbReference type="ARBA" id="ARBA00022840"/>
    </source>
</evidence>
<evidence type="ECO:0000313" key="17">
    <source>
        <dbReference type="EMBL" id="SNT00800.1"/>
    </source>
</evidence>
<dbReference type="Proteomes" id="UP000198393">
    <property type="component" value="Unassembled WGS sequence"/>
</dbReference>
<keyword evidence="14 15" id="KW-0511">Multifunctional enzyme</keyword>
<comment type="subcellular location">
    <subcellularLocation>
        <location evidence="3 15">Cytoplasm</location>
    </subcellularLocation>
</comment>
<dbReference type="EC" id="3.5.4.19" evidence="15"/>
<evidence type="ECO:0000256" key="15">
    <source>
        <dbReference type="HAMAP-Rule" id="MF_01019"/>
    </source>
</evidence>
<dbReference type="CDD" id="cd11534">
    <property type="entry name" value="NTP-PPase_HisIE_like"/>
    <property type="match status" value="1"/>
</dbReference>
<evidence type="ECO:0000256" key="11">
    <source>
        <dbReference type="ARBA" id="ARBA00022801"/>
    </source>
</evidence>
<keyword evidence="12 15" id="KW-0067">ATP-binding</keyword>
<evidence type="ECO:0000256" key="6">
    <source>
        <dbReference type="ARBA" id="ARBA00007731"/>
    </source>
</evidence>
<keyword evidence="10 15" id="KW-0547">Nucleotide-binding</keyword>
<organism evidence="17 18">
    <name type="scientific">Ekhidna lutea</name>
    <dbReference type="NCBI Taxonomy" id="447679"/>
    <lineage>
        <taxon>Bacteria</taxon>
        <taxon>Pseudomonadati</taxon>
        <taxon>Bacteroidota</taxon>
        <taxon>Cytophagia</taxon>
        <taxon>Cytophagales</taxon>
        <taxon>Reichenbachiellaceae</taxon>
        <taxon>Ekhidna</taxon>
    </lineage>
</organism>
<dbReference type="OrthoDB" id="9795769at2"/>
<evidence type="ECO:0000256" key="2">
    <source>
        <dbReference type="ARBA" id="ARBA00001460"/>
    </source>
</evidence>
<keyword evidence="9 15" id="KW-0028">Amino-acid biosynthesis</keyword>
<feature type="domain" description="Phosphoribosyl-AMP cyclohydrolase" evidence="16">
    <location>
        <begin position="21"/>
        <end position="93"/>
    </location>
</feature>
<reference evidence="17 18" key="1">
    <citation type="submission" date="2017-06" db="EMBL/GenBank/DDBJ databases">
        <authorList>
            <person name="Kim H.J."/>
            <person name="Triplett B.A."/>
        </authorList>
    </citation>
    <scope>NUCLEOTIDE SEQUENCE [LARGE SCALE GENOMIC DNA]</scope>
    <source>
        <strain evidence="17 18">DSM 19307</strain>
    </source>
</reference>
<dbReference type="SUPFAM" id="SSF101386">
    <property type="entry name" value="all-alpha NTP pyrophosphatases"/>
    <property type="match status" value="1"/>
</dbReference>
<keyword evidence="18" id="KW-1185">Reference proteome</keyword>
<evidence type="ECO:0000256" key="4">
    <source>
        <dbReference type="ARBA" id="ARBA00005169"/>
    </source>
</evidence>
<dbReference type="EC" id="3.6.1.31" evidence="15"/>
<feature type="region of interest" description="Phosphoribosyl-AMP cyclohydrolase" evidence="15">
    <location>
        <begin position="1"/>
        <end position="101"/>
    </location>
</feature>
<evidence type="ECO:0000256" key="8">
    <source>
        <dbReference type="ARBA" id="ARBA00022490"/>
    </source>
</evidence>
<sequence length="192" mass="21933">MKQQELIPAIIQHAETNQVLMLGYMNDESLAKTKEEGKVTFYSRSKKRLWTKGETSGNFLNVTSIQEDCDNDTYLIKVIPEGDTCHKGTYTCFREKEPTGFLHELQGVIQSRKDNPSEKSYTTELFQKGTKKIAQKVGEEATEVILEAMDGKKDLLIEESSDLLYHFLVLLADQGLKLEDVEAKLMERHLKK</sequence>
<dbReference type="InterPro" id="IPR008179">
    <property type="entry name" value="HisE"/>
</dbReference>
<comment type="catalytic activity">
    <reaction evidence="2 15">
        <text>1-(5-phospho-beta-D-ribosyl)-ATP + H2O = 1-(5-phospho-beta-D-ribosyl)-5'-AMP + diphosphate + H(+)</text>
        <dbReference type="Rhea" id="RHEA:22828"/>
        <dbReference type="ChEBI" id="CHEBI:15377"/>
        <dbReference type="ChEBI" id="CHEBI:15378"/>
        <dbReference type="ChEBI" id="CHEBI:33019"/>
        <dbReference type="ChEBI" id="CHEBI:59457"/>
        <dbReference type="ChEBI" id="CHEBI:73183"/>
        <dbReference type="EC" id="3.6.1.31"/>
    </reaction>
</comment>
<gene>
    <name evidence="15" type="primary">hisI</name>
    <name evidence="15" type="synonym">hisIE</name>
    <name evidence="17" type="ORF">SAMN05421640_1986</name>
</gene>
<dbReference type="NCBIfam" id="TIGR03188">
    <property type="entry name" value="histidine_hisI"/>
    <property type="match status" value="1"/>
</dbReference>
<dbReference type="FunFam" id="3.10.20.810:FF:000001">
    <property type="entry name" value="Histidine biosynthesis bifunctional protein HisIE"/>
    <property type="match status" value="1"/>
</dbReference>
<evidence type="ECO:0000256" key="3">
    <source>
        <dbReference type="ARBA" id="ARBA00004496"/>
    </source>
</evidence>
<evidence type="ECO:0000256" key="1">
    <source>
        <dbReference type="ARBA" id="ARBA00000024"/>
    </source>
</evidence>
<dbReference type="RefSeq" id="WP_089356702.1">
    <property type="nucleotide sequence ID" value="NZ_FZPD01000003.1"/>
</dbReference>
<dbReference type="GO" id="GO:0004635">
    <property type="term" value="F:phosphoribosyl-AMP cyclohydrolase activity"/>
    <property type="evidence" value="ECO:0007669"/>
    <property type="project" value="UniProtKB-UniRule"/>
</dbReference>
<dbReference type="AlphaFoldDB" id="A0A239J4P6"/>
<proteinExistence type="inferred from homology"/>
<comment type="similarity">
    <text evidence="7 15">In the N-terminal section; belongs to the PRA-CH family.</text>
</comment>
<accession>A0A239J4P6</accession>
<dbReference type="InterPro" id="IPR021130">
    <property type="entry name" value="PRib-ATP_PPHydrolase-like"/>
</dbReference>
<keyword evidence="13 15" id="KW-0368">Histidine biosynthesis</keyword>
<dbReference type="FunFam" id="1.10.287.1080:FF:000002">
    <property type="entry name" value="Histidine biosynthesis bifunctional protein HisIE"/>
    <property type="match status" value="1"/>
</dbReference>
<protein>
    <recommendedName>
        <fullName evidence="15">Histidine biosynthesis bifunctional protein HisIE</fullName>
    </recommendedName>
    <domain>
        <recommendedName>
            <fullName evidence="15">Phosphoribosyl-AMP cyclohydrolase</fullName>
            <shortName evidence="15">PRA-CH</shortName>
            <ecNumber evidence="15">3.5.4.19</ecNumber>
        </recommendedName>
    </domain>
    <domain>
        <recommendedName>
            <fullName evidence="15">Phosphoribosyl-ATP pyrophosphatase</fullName>
            <shortName evidence="15">PRA-PH</shortName>
            <ecNumber evidence="15">3.6.1.31</ecNumber>
        </recommendedName>
    </domain>
</protein>
<dbReference type="NCBIfam" id="NF002747">
    <property type="entry name" value="PRK02759.1"/>
    <property type="match status" value="1"/>
</dbReference>
<evidence type="ECO:0000259" key="16">
    <source>
        <dbReference type="Pfam" id="PF01502"/>
    </source>
</evidence>
<dbReference type="HAMAP" id="MF_01019">
    <property type="entry name" value="HisIE"/>
    <property type="match status" value="1"/>
</dbReference>
<dbReference type="PANTHER" id="PTHR42945">
    <property type="entry name" value="HISTIDINE BIOSYNTHESIS BIFUNCTIONAL PROTEIN"/>
    <property type="match status" value="1"/>
</dbReference>
<dbReference type="SUPFAM" id="SSF141734">
    <property type="entry name" value="HisI-like"/>
    <property type="match status" value="1"/>
</dbReference>
<evidence type="ECO:0000256" key="7">
    <source>
        <dbReference type="ARBA" id="ARBA00008299"/>
    </source>
</evidence>
<evidence type="ECO:0000256" key="9">
    <source>
        <dbReference type="ARBA" id="ARBA00022605"/>
    </source>
</evidence>
<dbReference type="HAMAP" id="MF_01020">
    <property type="entry name" value="HisE"/>
    <property type="match status" value="1"/>
</dbReference>
<dbReference type="InterPro" id="IPR038019">
    <property type="entry name" value="PRib_AMP_CycHydrolase_sf"/>
</dbReference>
<comment type="pathway">
    <text evidence="5 15">Amino-acid biosynthesis; L-histidine biosynthesis; L-histidine from 5-phospho-alpha-D-ribose 1-diphosphate: step 2/9.</text>
</comment>
<keyword evidence="11 15" id="KW-0378">Hydrolase</keyword>
<dbReference type="UniPathway" id="UPA00031">
    <property type="reaction ID" value="UER00007"/>
</dbReference>
<comment type="similarity">
    <text evidence="6 15">In the C-terminal section; belongs to the PRA-PH family.</text>
</comment>
<dbReference type="GO" id="GO:0005524">
    <property type="term" value="F:ATP binding"/>
    <property type="evidence" value="ECO:0007669"/>
    <property type="project" value="UniProtKB-KW"/>
</dbReference>
<keyword evidence="8 15" id="KW-0963">Cytoplasm</keyword>
<dbReference type="InterPro" id="IPR002496">
    <property type="entry name" value="PRib_AMP_CycHydrolase_dom"/>
</dbReference>
<dbReference type="Pfam" id="PF01502">
    <property type="entry name" value="PRA-CH"/>
    <property type="match status" value="1"/>
</dbReference>
<name>A0A239J4P6_EKHLU</name>
<dbReference type="Gene3D" id="3.10.20.810">
    <property type="entry name" value="Phosphoribosyl-AMP cyclohydrolase"/>
    <property type="match status" value="1"/>
</dbReference>
<dbReference type="Gene3D" id="1.10.287.1080">
    <property type="entry name" value="MazG-like"/>
    <property type="match status" value="1"/>
</dbReference>
<dbReference type="InterPro" id="IPR023019">
    <property type="entry name" value="His_synth_HisIE"/>
</dbReference>
<evidence type="ECO:0000256" key="13">
    <source>
        <dbReference type="ARBA" id="ARBA00023102"/>
    </source>
</evidence>
<dbReference type="GO" id="GO:0004636">
    <property type="term" value="F:phosphoribosyl-ATP diphosphatase activity"/>
    <property type="evidence" value="ECO:0007669"/>
    <property type="project" value="UniProtKB-UniRule"/>
</dbReference>
<dbReference type="NCBIfam" id="NF000768">
    <property type="entry name" value="PRK00051.1"/>
    <property type="match status" value="1"/>
</dbReference>
<dbReference type="EMBL" id="FZPD01000003">
    <property type="protein sequence ID" value="SNT00800.1"/>
    <property type="molecule type" value="Genomic_DNA"/>
</dbReference>
<evidence type="ECO:0000256" key="10">
    <source>
        <dbReference type="ARBA" id="ARBA00022741"/>
    </source>
</evidence>
<evidence type="ECO:0000256" key="5">
    <source>
        <dbReference type="ARBA" id="ARBA00005204"/>
    </source>
</evidence>
<dbReference type="GO" id="GO:0000105">
    <property type="term" value="P:L-histidine biosynthetic process"/>
    <property type="evidence" value="ECO:0007669"/>
    <property type="project" value="UniProtKB-UniRule"/>
</dbReference>
<dbReference type="PANTHER" id="PTHR42945:SF9">
    <property type="entry name" value="HISTIDINE BIOSYNTHESIS BIFUNCTIONAL PROTEIN HISIE"/>
    <property type="match status" value="1"/>
</dbReference>
<evidence type="ECO:0000313" key="18">
    <source>
        <dbReference type="Proteomes" id="UP000198393"/>
    </source>
</evidence>
<comment type="catalytic activity">
    <reaction evidence="1 15">
        <text>1-(5-phospho-beta-D-ribosyl)-5'-AMP + H2O = 1-(5-phospho-beta-D-ribosyl)-5-[(5-phospho-beta-D-ribosylamino)methylideneamino]imidazole-4-carboxamide</text>
        <dbReference type="Rhea" id="RHEA:20049"/>
        <dbReference type="ChEBI" id="CHEBI:15377"/>
        <dbReference type="ChEBI" id="CHEBI:58435"/>
        <dbReference type="ChEBI" id="CHEBI:59457"/>
        <dbReference type="EC" id="3.5.4.19"/>
    </reaction>
</comment>
<evidence type="ECO:0000256" key="14">
    <source>
        <dbReference type="ARBA" id="ARBA00023268"/>
    </source>
</evidence>
<dbReference type="Pfam" id="PF01503">
    <property type="entry name" value="PRA-PH"/>
    <property type="match status" value="1"/>
</dbReference>